<dbReference type="InterPro" id="IPR053864">
    <property type="entry name" value="DUF6933"/>
</dbReference>
<evidence type="ECO:0000313" key="3">
    <source>
        <dbReference type="Proteomes" id="UP001596147"/>
    </source>
</evidence>
<protein>
    <submittedName>
        <fullName evidence="2">DUF6933 domain-containing protein</fullName>
    </submittedName>
</protein>
<reference evidence="3" key="1">
    <citation type="journal article" date="2019" name="Int. J. Syst. Evol. Microbiol.">
        <title>The Global Catalogue of Microorganisms (GCM) 10K type strain sequencing project: providing services to taxonomists for standard genome sequencing and annotation.</title>
        <authorList>
            <consortium name="The Broad Institute Genomics Platform"/>
            <consortium name="The Broad Institute Genome Sequencing Center for Infectious Disease"/>
            <person name="Wu L."/>
            <person name="Ma J."/>
        </authorList>
    </citation>
    <scope>NUCLEOTIDE SEQUENCE [LARGE SCALE GENOMIC DNA]</scope>
    <source>
        <strain evidence="3">CGMCC 1.12237</strain>
    </source>
</reference>
<feature type="domain" description="DUF6933" evidence="1">
    <location>
        <begin position="2"/>
        <end position="129"/>
    </location>
</feature>
<gene>
    <name evidence="2" type="ORF">ACFPM4_12455</name>
</gene>
<dbReference type="Pfam" id="PF22016">
    <property type="entry name" value="DUF6933"/>
    <property type="match status" value="1"/>
</dbReference>
<organism evidence="2 3">
    <name type="scientific">Lederbergia graminis</name>
    <dbReference type="NCBI Taxonomy" id="735518"/>
    <lineage>
        <taxon>Bacteria</taxon>
        <taxon>Bacillati</taxon>
        <taxon>Bacillota</taxon>
        <taxon>Bacilli</taxon>
        <taxon>Bacillales</taxon>
        <taxon>Bacillaceae</taxon>
        <taxon>Lederbergia</taxon>
    </lineage>
</organism>
<evidence type="ECO:0000259" key="1">
    <source>
        <dbReference type="Pfam" id="PF22016"/>
    </source>
</evidence>
<dbReference type="Proteomes" id="UP001596147">
    <property type="component" value="Unassembled WGS sequence"/>
</dbReference>
<evidence type="ECO:0000313" key="2">
    <source>
        <dbReference type="EMBL" id="MFC5465554.1"/>
    </source>
</evidence>
<sequence>MLIQCTKKVLDELKIKPSIVEEEDPLFSFHANVITINRRKVLVLMNDKNRYVIVLYGMKAKDWKRIDKLIIEAVRESFKIEFIKEEVMEQYIQTASTISFTKTKNRSFVAQLNKACDHVYFYERDLEPDKLI</sequence>
<accession>A0ABW0LI79</accession>
<name>A0ABW0LI79_9BACI</name>
<proteinExistence type="predicted"/>
<dbReference type="EMBL" id="JBHSMC010000015">
    <property type="protein sequence ID" value="MFC5465554.1"/>
    <property type="molecule type" value="Genomic_DNA"/>
</dbReference>
<dbReference type="RefSeq" id="WP_382352138.1">
    <property type="nucleotide sequence ID" value="NZ_JBHSMC010000015.1"/>
</dbReference>
<keyword evidence="3" id="KW-1185">Reference proteome</keyword>
<comment type="caution">
    <text evidence="2">The sequence shown here is derived from an EMBL/GenBank/DDBJ whole genome shotgun (WGS) entry which is preliminary data.</text>
</comment>